<sequence>MKALQSLSKQDNSSTSDRDRPNHHPPHLIASELEQSVLTLKREEIIEMLERQFHSSP</sequence>
<name>A0AAW9PWV3_9CYAN</name>
<dbReference type="EMBL" id="JAZBJZ010000139">
    <property type="protein sequence ID" value="MEE3719510.1"/>
    <property type="molecule type" value="Genomic_DNA"/>
</dbReference>
<gene>
    <name evidence="2" type="ORF">V2H45_22455</name>
</gene>
<protein>
    <recommendedName>
        <fullName evidence="4">Transposase</fullName>
    </recommendedName>
</protein>
<dbReference type="RefSeq" id="WP_330485946.1">
    <property type="nucleotide sequence ID" value="NZ_JAZBJZ010000139.1"/>
</dbReference>
<organism evidence="2 3">
    <name type="scientific">Tumidithrix elongata BACA0141</name>
    <dbReference type="NCBI Taxonomy" id="2716417"/>
    <lineage>
        <taxon>Bacteria</taxon>
        <taxon>Bacillati</taxon>
        <taxon>Cyanobacteriota</taxon>
        <taxon>Cyanophyceae</taxon>
        <taxon>Pseudanabaenales</taxon>
        <taxon>Pseudanabaenaceae</taxon>
        <taxon>Tumidithrix</taxon>
        <taxon>Tumidithrix elongata</taxon>
    </lineage>
</organism>
<accession>A0AAW9PWV3</accession>
<reference evidence="2" key="1">
    <citation type="submission" date="2024-01" db="EMBL/GenBank/DDBJ databases">
        <title>Bank of Algae and Cyanobacteria of the Azores (BACA) strain genomes.</title>
        <authorList>
            <person name="Luz R."/>
            <person name="Cordeiro R."/>
            <person name="Fonseca A."/>
            <person name="Goncalves V."/>
        </authorList>
    </citation>
    <scope>NUCLEOTIDE SEQUENCE</scope>
    <source>
        <strain evidence="2">BACA0141</strain>
    </source>
</reference>
<evidence type="ECO:0000313" key="2">
    <source>
        <dbReference type="EMBL" id="MEE3719510.1"/>
    </source>
</evidence>
<evidence type="ECO:0000256" key="1">
    <source>
        <dbReference type="SAM" id="MobiDB-lite"/>
    </source>
</evidence>
<proteinExistence type="predicted"/>
<keyword evidence="3" id="KW-1185">Reference proteome</keyword>
<feature type="region of interest" description="Disordered" evidence="1">
    <location>
        <begin position="1"/>
        <end position="34"/>
    </location>
</feature>
<evidence type="ECO:0000313" key="3">
    <source>
        <dbReference type="Proteomes" id="UP001333818"/>
    </source>
</evidence>
<dbReference type="AlphaFoldDB" id="A0AAW9PWV3"/>
<comment type="caution">
    <text evidence="2">The sequence shown here is derived from an EMBL/GenBank/DDBJ whole genome shotgun (WGS) entry which is preliminary data.</text>
</comment>
<evidence type="ECO:0008006" key="4">
    <source>
        <dbReference type="Google" id="ProtNLM"/>
    </source>
</evidence>
<dbReference type="Proteomes" id="UP001333818">
    <property type="component" value="Unassembled WGS sequence"/>
</dbReference>
<feature type="compositionally biased region" description="Polar residues" evidence="1">
    <location>
        <begin position="1"/>
        <end position="15"/>
    </location>
</feature>